<reference evidence="3 4" key="1">
    <citation type="submission" date="2019-11" db="EMBL/GenBank/DDBJ databases">
        <title>Pseudodesulfovibrio alkaliphilus, sp. nov., an alkaliphilic sulfate-reducing bacteria from mud volcano of Taman peninsula, Russia.</title>
        <authorList>
            <person name="Frolova A."/>
            <person name="Merkel A.Y."/>
            <person name="Slobodkin A.I."/>
        </authorList>
    </citation>
    <scope>NUCLEOTIDE SEQUENCE [LARGE SCALE GENOMIC DNA]</scope>
    <source>
        <strain evidence="3 4">F-1</strain>
    </source>
</reference>
<accession>A0A7K1KJN1</accession>
<comment type="catalytic activity">
    <reaction evidence="1">
        <text>an L-aminoacyl-L-amino acid + H2O = 2 an L-alpha-amino acid</text>
        <dbReference type="Rhea" id="RHEA:48940"/>
        <dbReference type="ChEBI" id="CHEBI:15377"/>
        <dbReference type="ChEBI" id="CHEBI:59869"/>
        <dbReference type="ChEBI" id="CHEBI:77460"/>
    </reaction>
</comment>
<keyword evidence="1" id="KW-0378">Hydrolase</keyword>
<dbReference type="PANTHER" id="PTHR12994:SF17">
    <property type="entry name" value="LD30995P"/>
    <property type="match status" value="1"/>
</dbReference>
<dbReference type="EMBL" id="WODC01000001">
    <property type="protein sequence ID" value="MUM76245.1"/>
    <property type="molecule type" value="Genomic_DNA"/>
</dbReference>
<dbReference type="Pfam" id="PF03577">
    <property type="entry name" value="Peptidase_C69"/>
    <property type="match status" value="1"/>
</dbReference>
<feature type="signal peptide" evidence="2">
    <location>
        <begin position="1"/>
        <end position="23"/>
    </location>
</feature>
<dbReference type="GO" id="GO:0006508">
    <property type="term" value="P:proteolysis"/>
    <property type="evidence" value="ECO:0007669"/>
    <property type="project" value="UniProtKB-KW"/>
</dbReference>
<keyword evidence="1" id="KW-0224">Dipeptidase</keyword>
<evidence type="ECO:0000313" key="3">
    <source>
        <dbReference type="EMBL" id="MUM76245.1"/>
    </source>
</evidence>
<dbReference type="RefSeq" id="WP_155931699.1">
    <property type="nucleotide sequence ID" value="NZ_WODC01000001.1"/>
</dbReference>
<dbReference type="EC" id="3.4.-.-" evidence="1"/>
<keyword evidence="4" id="KW-1185">Reference proteome</keyword>
<dbReference type="PANTHER" id="PTHR12994">
    <property type="entry name" value="SECERNIN"/>
    <property type="match status" value="1"/>
</dbReference>
<name>A0A7K1KJN1_9BACT</name>
<keyword evidence="2" id="KW-0732">Signal</keyword>
<evidence type="ECO:0000256" key="1">
    <source>
        <dbReference type="RuleBase" id="RU364089"/>
    </source>
</evidence>
<comment type="caution">
    <text evidence="3">The sequence shown here is derived from an EMBL/GenBank/DDBJ whole genome shotgun (WGS) entry which is preliminary data.</text>
</comment>
<dbReference type="AlphaFoldDB" id="A0A7K1KJN1"/>
<dbReference type="GO" id="GO:0070004">
    <property type="term" value="F:cysteine-type exopeptidase activity"/>
    <property type="evidence" value="ECO:0007669"/>
    <property type="project" value="InterPro"/>
</dbReference>
<dbReference type="Proteomes" id="UP000461162">
    <property type="component" value="Unassembled WGS sequence"/>
</dbReference>
<dbReference type="Gene3D" id="3.60.60.10">
    <property type="entry name" value="Penicillin V Acylase, Chain A"/>
    <property type="match status" value="1"/>
</dbReference>
<protein>
    <recommendedName>
        <fullName evidence="1">Dipeptidase</fullName>
        <ecNumber evidence="1">3.4.-.-</ecNumber>
    </recommendedName>
</protein>
<keyword evidence="1" id="KW-0645">Protease</keyword>
<evidence type="ECO:0000256" key="2">
    <source>
        <dbReference type="SAM" id="SignalP"/>
    </source>
</evidence>
<evidence type="ECO:0000313" key="4">
    <source>
        <dbReference type="Proteomes" id="UP000461162"/>
    </source>
</evidence>
<comment type="similarity">
    <text evidence="1">Belongs to the peptidase C69 family.</text>
</comment>
<proteinExistence type="inferred from homology"/>
<dbReference type="GO" id="GO:0016805">
    <property type="term" value="F:dipeptidase activity"/>
    <property type="evidence" value="ECO:0007669"/>
    <property type="project" value="UniProtKB-KW"/>
</dbReference>
<gene>
    <name evidence="3" type="ORF">GKC30_01205</name>
</gene>
<organism evidence="3 4">
    <name type="scientific">Pseudodesulfovibrio alkaliphilus</name>
    <dbReference type="NCBI Taxonomy" id="2661613"/>
    <lineage>
        <taxon>Bacteria</taxon>
        <taxon>Pseudomonadati</taxon>
        <taxon>Thermodesulfobacteriota</taxon>
        <taxon>Desulfovibrionia</taxon>
        <taxon>Desulfovibrionales</taxon>
        <taxon>Desulfovibrionaceae</taxon>
    </lineage>
</organism>
<feature type="chain" id="PRO_5029867684" description="Dipeptidase" evidence="2">
    <location>
        <begin position="24"/>
        <end position="579"/>
    </location>
</feature>
<sequence length="579" mass="65326">MKSLYCFLLAALLTLTAAPQAPACTTMIITPGASADGSMMVAHSDDDELGDQRLVYVPAREQTGSRKVFHEAYAFPRLVTKDRGPAYATPGHPPTEPVATIPYAEIWKLLGREQKVSFAYFDGNYGIMNEKNLMMGECTNAANFEPPSNAKAGAGKPQRLFYSSELSRIALENCATAREAITLMGALVDKYGVYDTGETLLVADENEGWVLEMCALPDAVHHSAWVAKRVPDGEFFVAANTFRIREVIRDDPDNFRYSKHLVPGLKKLKWWDEKTQGPIDWLRAVSPGEYNHPYYSLRRVWRAMDRVNPDLGLSPWVKDTYTTDYPFSIRPNVPIDVAKVFSLYRDHYEGTQFDLTKGVAAGPYGDPHRFVGPYDGNQNNVDTDKKFYGAWERPISVFYQGYTFVCQTRPKAPEYTKGVLWFGPDVAYTTCFTPFFARAAQLPRPYQTGSPQGFDPTSAWWHFDLLGNWARLNFQRMTQVDIQPVQQRLETKAMAGVTAMDEAVRDKSDEEAIRLITEFGFATATRVLDTWRDLTFALFAKYSDGYLNTPGGPVRDIGYSSDWLDRTNYKDGPISYDMK</sequence>
<dbReference type="InterPro" id="IPR005322">
    <property type="entry name" value="Peptidase_C69"/>
</dbReference>